<dbReference type="PRINTS" id="PR00081">
    <property type="entry name" value="GDHRDH"/>
</dbReference>
<proteinExistence type="inferred from homology"/>
<comment type="similarity">
    <text evidence="2">Belongs to the short-chain dehydrogenases/reductases (SDR) family.</text>
</comment>
<dbReference type="Gene3D" id="3.40.50.720">
    <property type="entry name" value="NAD(P)-binding Rossmann-like Domain"/>
    <property type="match status" value="1"/>
</dbReference>
<protein>
    <submittedName>
        <fullName evidence="3">Short chain dehydrogenase domain-containing protein</fullName>
    </submittedName>
</protein>
<dbReference type="GO" id="GO:0016491">
    <property type="term" value="F:oxidoreductase activity"/>
    <property type="evidence" value="ECO:0007669"/>
    <property type="project" value="UniProtKB-KW"/>
</dbReference>
<evidence type="ECO:0000256" key="2">
    <source>
        <dbReference type="RuleBase" id="RU000363"/>
    </source>
</evidence>
<evidence type="ECO:0000256" key="1">
    <source>
        <dbReference type="ARBA" id="ARBA00023002"/>
    </source>
</evidence>
<organism evidence="3 4">
    <name type="scientific">Ditylenchus destructor</name>
    <dbReference type="NCBI Taxonomy" id="166010"/>
    <lineage>
        <taxon>Eukaryota</taxon>
        <taxon>Metazoa</taxon>
        <taxon>Ecdysozoa</taxon>
        <taxon>Nematoda</taxon>
        <taxon>Chromadorea</taxon>
        <taxon>Rhabditida</taxon>
        <taxon>Tylenchina</taxon>
        <taxon>Tylenchomorpha</taxon>
        <taxon>Sphaerularioidea</taxon>
        <taxon>Anguinidae</taxon>
        <taxon>Anguininae</taxon>
        <taxon>Ditylenchus</taxon>
    </lineage>
</organism>
<dbReference type="InterPro" id="IPR036291">
    <property type="entry name" value="NAD(P)-bd_dom_sf"/>
</dbReference>
<name>A0AAD4MVY5_9BILA</name>
<keyword evidence="4" id="KW-1185">Reference proteome</keyword>
<dbReference type="InterPro" id="IPR020904">
    <property type="entry name" value="Sc_DH/Rdtase_CS"/>
</dbReference>
<dbReference type="AlphaFoldDB" id="A0AAD4MVY5"/>
<accession>A0AAD4MVY5</accession>
<evidence type="ECO:0000313" key="4">
    <source>
        <dbReference type="Proteomes" id="UP001201812"/>
    </source>
</evidence>
<dbReference type="GO" id="GO:0008202">
    <property type="term" value="P:steroid metabolic process"/>
    <property type="evidence" value="ECO:0007669"/>
    <property type="project" value="TreeGrafter"/>
</dbReference>
<dbReference type="Proteomes" id="UP001201812">
    <property type="component" value="Unassembled WGS sequence"/>
</dbReference>
<dbReference type="PANTHER" id="PTHR43313:SF7">
    <property type="entry name" value="17-BETA-HYDROXYSTEROID DEHYDROGENASE TYPE 6"/>
    <property type="match status" value="1"/>
</dbReference>
<dbReference type="PROSITE" id="PS00061">
    <property type="entry name" value="ADH_SHORT"/>
    <property type="match status" value="1"/>
</dbReference>
<dbReference type="PRINTS" id="PR00080">
    <property type="entry name" value="SDRFAMILY"/>
</dbReference>
<dbReference type="SUPFAM" id="SSF51735">
    <property type="entry name" value="NAD(P)-binding Rossmann-fold domains"/>
    <property type="match status" value="1"/>
</dbReference>
<dbReference type="Pfam" id="PF00106">
    <property type="entry name" value="adh_short"/>
    <property type="match status" value="1"/>
</dbReference>
<gene>
    <name evidence="3" type="ORF">DdX_13030</name>
</gene>
<dbReference type="EMBL" id="JAKKPZ010000048">
    <property type="protein sequence ID" value="KAI1706371.1"/>
    <property type="molecule type" value="Genomic_DNA"/>
</dbReference>
<dbReference type="InterPro" id="IPR002347">
    <property type="entry name" value="SDR_fam"/>
</dbReference>
<sequence length="337" mass="37863">MLGVVIWLIVTIIALYFLIRKTIESLPVGGLSEKPVLITGCDSGFGYELALKCVINGIPVFAGVLTEEGKTKLIREANAISPQHGLLKAFIVDVRCKESVESARMFVEENLSPYNGLHAVVNNAGIVGNAAWDDWLTPEDYEEVWRVNTLGVIRITHAFKDLVKKSKGRIISTASVCGRVGIPGVGPYNVSKFGVEAYCDTIRVEMRQFGVKVVILEPGFFKTPLTSAQRNSEMIQRVWDRAPQRVKDEYGPKMLEFTKRKVDQRLSENCSPHAEWVVEAYFHAITSIMPRLRYQIGYDANLFFIPLSMLPTQIQEWFFWGLGKLENPPKPRAVSLN</sequence>
<evidence type="ECO:0000313" key="3">
    <source>
        <dbReference type="EMBL" id="KAI1706371.1"/>
    </source>
</evidence>
<comment type="caution">
    <text evidence="3">The sequence shown here is derived from an EMBL/GenBank/DDBJ whole genome shotgun (WGS) entry which is preliminary data.</text>
</comment>
<reference evidence="3" key="1">
    <citation type="submission" date="2022-01" db="EMBL/GenBank/DDBJ databases">
        <title>Genome Sequence Resource for Two Populations of Ditylenchus destructor, the Migratory Endoparasitic Phytonematode.</title>
        <authorList>
            <person name="Zhang H."/>
            <person name="Lin R."/>
            <person name="Xie B."/>
        </authorList>
    </citation>
    <scope>NUCLEOTIDE SEQUENCE</scope>
    <source>
        <strain evidence="3">BazhouSP</strain>
    </source>
</reference>
<keyword evidence="1" id="KW-0560">Oxidoreductase</keyword>
<dbReference type="PANTHER" id="PTHR43313">
    <property type="entry name" value="SHORT-CHAIN DEHYDROGENASE/REDUCTASE FAMILY 9C"/>
    <property type="match status" value="1"/>
</dbReference>